<dbReference type="GO" id="GO:0005737">
    <property type="term" value="C:cytoplasm"/>
    <property type="evidence" value="ECO:0007669"/>
    <property type="project" value="TreeGrafter"/>
</dbReference>
<proteinExistence type="inferred from homology"/>
<protein>
    <submittedName>
        <fullName evidence="2">Uncharacterized protein</fullName>
    </submittedName>
</protein>
<evidence type="ECO:0000256" key="1">
    <source>
        <dbReference type="ARBA" id="ARBA00010105"/>
    </source>
</evidence>
<dbReference type="OrthoDB" id="10265310at2759"/>
<organism evidence="2 3">
    <name type="scientific">Apophysomyces ossiformis</name>
    <dbReference type="NCBI Taxonomy" id="679940"/>
    <lineage>
        <taxon>Eukaryota</taxon>
        <taxon>Fungi</taxon>
        <taxon>Fungi incertae sedis</taxon>
        <taxon>Mucoromycota</taxon>
        <taxon>Mucoromycotina</taxon>
        <taxon>Mucoromycetes</taxon>
        <taxon>Mucorales</taxon>
        <taxon>Mucorineae</taxon>
        <taxon>Mucoraceae</taxon>
        <taxon>Apophysomyces</taxon>
    </lineage>
</organism>
<accession>A0A8H7BLF5</accession>
<keyword evidence="3" id="KW-1185">Reference proteome</keyword>
<evidence type="ECO:0000313" key="3">
    <source>
        <dbReference type="Proteomes" id="UP000605846"/>
    </source>
</evidence>
<dbReference type="GO" id="GO:0005634">
    <property type="term" value="C:nucleus"/>
    <property type="evidence" value="ECO:0007669"/>
    <property type="project" value="TreeGrafter"/>
</dbReference>
<comment type="similarity">
    <text evidence="1">Belongs to the MYG1 family.</text>
</comment>
<evidence type="ECO:0000313" key="2">
    <source>
        <dbReference type="EMBL" id="KAF7724907.1"/>
    </source>
</evidence>
<sequence length="162" mass="18356">MLRQTEEFGNAALIRTRDETKLAQCDVVVDVGGMYDYSRRRFNHHQAGFSETFFPDSPIKLSSAGLIYKHFGKQVIAKELNLPITDEVIPQIYNKMYQSFVKPIDAIDNGIAPYPAAGKLLYTDSTNLGSRINRLNPGWNFPISEEIAMAGRLIRIYKKKPT</sequence>
<gene>
    <name evidence="2" type="ORF">EC973_000566</name>
</gene>
<name>A0A8H7BLF5_9FUNG</name>
<comment type="caution">
    <text evidence="2">The sequence shown here is derived from an EMBL/GenBank/DDBJ whole genome shotgun (WGS) entry which is preliminary data.</text>
</comment>
<dbReference type="PANTHER" id="PTHR11215:SF1">
    <property type="entry name" value="MYG1 EXONUCLEASE"/>
    <property type="match status" value="1"/>
</dbReference>
<dbReference type="Proteomes" id="UP000605846">
    <property type="component" value="Unassembled WGS sequence"/>
</dbReference>
<dbReference type="Pfam" id="PF03690">
    <property type="entry name" value="MYG1_exonuc"/>
    <property type="match status" value="1"/>
</dbReference>
<dbReference type="AlphaFoldDB" id="A0A8H7BLF5"/>
<dbReference type="PANTHER" id="PTHR11215">
    <property type="entry name" value="METAL DEPENDENT HYDROLASE - RELATED"/>
    <property type="match status" value="1"/>
</dbReference>
<dbReference type="InterPro" id="IPR003226">
    <property type="entry name" value="MYG1_exonuclease"/>
</dbReference>
<dbReference type="EMBL" id="JABAYA010000108">
    <property type="protein sequence ID" value="KAF7724907.1"/>
    <property type="molecule type" value="Genomic_DNA"/>
</dbReference>
<reference evidence="2" key="1">
    <citation type="submission" date="2020-01" db="EMBL/GenBank/DDBJ databases">
        <title>Genome Sequencing of Three Apophysomyces-Like Fungal Strains Confirms a Novel Fungal Genus in the Mucoromycota with divergent Burkholderia-like Endosymbiotic Bacteria.</title>
        <authorList>
            <person name="Stajich J.E."/>
            <person name="Macias A.M."/>
            <person name="Carter-House D."/>
            <person name="Lovett B."/>
            <person name="Kasson L.R."/>
            <person name="Berry K."/>
            <person name="Grigoriev I."/>
            <person name="Chang Y."/>
            <person name="Spatafora J."/>
            <person name="Kasson M.T."/>
        </authorList>
    </citation>
    <scope>NUCLEOTIDE SEQUENCE</scope>
    <source>
        <strain evidence="2">NRRL A-21654</strain>
    </source>
</reference>